<dbReference type="Gene3D" id="3.90.226.10">
    <property type="entry name" value="2-enoyl-CoA Hydratase, Chain A, domain 1"/>
    <property type="match status" value="1"/>
</dbReference>
<dbReference type="Pfam" id="PF00378">
    <property type="entry name" value="ECH_1"/>
    <property type="match status" value="1"/>
</dbReference>
<sequence>MSAKDSSAPLFTVPIPASEPHPGGAVVCTEVRPAVYLLTFTSPPDNRVTTAFCDAMLAALDLLEFGGHAPGVVVTTSGIPKFYSNGLDLAHAAGTPGFWSGKLYKLFRRFLTYPYPTIALINGHAFAAGLMLAMHHDYRVMSPARGFACLNELDFGAPLKPAMSAIFRAKLAAPAYRDLVLEARRFGGPEALERGIVDAVGGLEDGVLEGLVGPRGLVGKGRSGVYGVLKAEMYRECIGYLTEEGHEREEQRDRRGAEEDEVRRERGRRRVAEWKAKGKL</sequence>
<accession>A0AAJ0BW23</accession>
<keyword evidence="2" id="KW-0413">Isomerase</keyword>
<organism evidence="2 3">
    <name type="scientific">Phialemonium atrogriseum</name>
    <dbReference type="NCBI Taxonomy" id="1093897"/>
    <lineage>
        <taxon>Eukaryota</taxon>
        <taxon>Fungi</taxon>
        <taxon>Dikarya</taxon>
        <taxon>Ascomycota</taxon>
        <taxon>Pezizomycotina</taxon>
        <taxon>Sordariomycetes</taxon>
        <taxon>Sordariomycetidae</taxon>
        <taxon>Cephalothecales</taxon>
        <taxon>Cephalothecaceae</taxon>
        <taxon>Phialemonium</taxon>
    </lineage>
</organism>
<dbReference type="RefSeq" id="XP_060281731.1">
    <property type="nucleotide sequence ID" value="XM_060431638.1"/>
</dbReference>
<dbReference type="GO" id="GO:0006635">
    <property type="term" value="P:fatty acid beta-oxidation"/>
    <property type="evidence" value="ECO:0007669"/>
    <property type="project" value="TreeGrafter"/>
</dbReference>
<keyword evidence="3" id="KW-1185">Reference proteome</keyword>
<dbReference type="GO" id="GO:0004165">
    <property type="term" value="F:delta(3)-delta(2)-enoyl-CoA isomerase activity"/>
    <property type="evidence" value="ECO:0007669"/>
    <property type="project" value="TreeGrafter"/>
</dbReference>
<reference evidence="2" key="1">
    <citation type="submission" date="2023-06" db="EMBL/GenBank/DDBJ databases">
        <title>Genome-scale phylogeny and comparative genomics of the fungal order Sordariales.</title>
        <authorList>
            <consortium name="Lawrence Berkeley National Laboratory"/>
            <person name="Hensen N."/>
            <person name="Bonometti L."/>
            <person name="Westerberg I."/>
            <person name="Brannstrom I.O."/>
            <person name="Guillou S."/>
            <person name="Cros-Aarteil S."/>
            <person name="Calhoun S."/>
            <person name="Haridas S."/>
            <person name="Kuo A."/>
            <person name="Mondo S."/>
            <person name="Pangilinan J."/>
            <person name="Riley R."/>
            <person name="Labutti K."/>
            <person name="Andreopoulos B."/>
            <person name="Lipzen A."/>
            <person name="Chen C."/>
            <person name="Yanf M."/>
            <person name="Daum C."/>
            <person name="Ng V."/>
            <person name="Clum A."/>
            <person name="Steindorff A."/>
            <person name="Ohm R."/>
            <person name="Martin F."/>
            <person name="Silar P."/>
            <person name="Natvig D."/>
            <person name="Lalanne C."/>
            <person name="Gautier V."/>
            <person name="Ament-Velasquez S.L."/>
            <person name="Kruys A."/>
            <person name="Hutchinson M.I."/>
            <person name="Powell A.J."/>
            <person name="Barry K."/>
            <person name="Miller A.N."/>
            <person name="Grigoriev I.V."/>
            <person name="Debuchy R."/>
            <person name="Gladieux P."/>
            <person name="Thoren M.H."/>
            <person name="Johannesson H."/>
        </authorList>
    </citation>
    <scope>NUCLEOTIDE SEQUENCE</scope>
    <source>
        <strain evidence="2">8032-3</strain>
    </source>
</reference>
<dbReference type="GeneID" id="85314825"/>
<dbReference type="EMBL" id="MU839015">
    <property type="protein sequence ID" value="KAK1765518.1"/>
    <property type="molecule type" value="Genomic_DNA"/>
</dbReference>
<dbReference type="InterPro" id="IPR001753">
    <property type="entry name" value="Enoyl-CoA_hydra/iso"/>
</dbReference>
<dbReference type="AlphaFoldDB" id="A0AAJ0BW23"/>
<dbReference type="CDD" id="cd06558">
    <property type="entry name" value="crotonase-like"/>
    <property type="match status" value="1"/>
</dbReference>
<dbReference type="GO" id="GO:0005777">
    <property type="term" value="C:peroxisome"/>
    <property type="evidence" value="ECO:0007669"/>
    <property type="project" value="TreeGrafter"/>
</dbReference>
<dbReference type="PANTHER" id="PTHR11941">
    <property type="entry name" value="ENOYL-COA HYDRATASE-RELATED"/>
    <property type="match status" value="1"/>
</dbReference>
<evidence type="ECO:0000256" key="1">
    <source>
        <dbReference type="SAM" id="MobiDB-lite"/>
    </source>
</evidence>
<dbReference type="InterPro" id="IPR029045">
    <property type="entry name" value="ClpP/crotonase-like_dom_sf"/>
</dbReference>
<name>A0AAJ0BW23_9PEZI</name>
<dbReference type="PANTHER" id="PTHR11941:SF75">
    <property type="entry name" value="ENOYL-COA HYDRATASE_ISOMERASE FAMILY PROTEIN"/>
    <property type="match status" value="1"/>
</dbReference>
<proteinExistence type="predicted"/>
<protein>
    <submittedName>
        <fullName evidence="2">Enoyl-CoA delta isomerase 3</fullName>
    </submittedName>
</protein>
<comment type="caution">
    <text evidence="2">The sequence shown here is derived from an EMBL/GenBank/DDBJ whole genome shotgun (WGS) entry which is preliminary data.</text>
</comment>
<dbReference type="SUPFAM" id="SSF52096">
    <property type="entry name" value="ClpP/crotonase"/>
    <property type="match status" value="1"/>
</dbReference>
<evidence type="ECO:0000313" key="3">
    <source>
        <dbReference type="Proteomes" id="UP001244011"/>
    </source>
</evidence>
<dbReference type="Proteomes" id="UP001244011">
    <property type="component" value="Unassembled WGS sequence"/>
</dbReference>
<gene>
    <name evidence="2" type="ORF">QBC33DRAFT_591181</name>
</gene>
<feature type="region of interest" description="Disordered" evidence="1">
    <location>
        <begin position="245"/>
        <end position="268"/>
    </location>
</feature>
<evidence type="ECO:0000313" key="2">
    <source>
        <dbReference type="EMBL" id="KAK1765518.1"/>
    </source>
</evidence>